<dbReference type="EMBL" id="RKHK01000001">
    <property type="protein sequence ID" value="ROR72656.1"/>
    <property type="molecule type" value="Genomic_DNA"/>
</dbReference>
<sequence>MESLALIAVIIGGLLALVFGLGLLALLVVGMRFATRDLRAQWRRGRRNRAADPRDWAAHRGWQYTADQEHPPLGVDTFLGAHGRWKQYAGIVHGTVRAFPAASWIQAEGRGNTRQPVEVYRHRVAALKLPYELPRVSLVPAEDPISRSVANRLNAERRVVLEHAHFNEVWLVTADDPRSAYSVLDPRMMERLLQPDVAPRPSLRDPGRDQTRIRLIGNYLVAWRSLRTDVDHLDDLFTVLGDMSALMPDHLWQPRDR</sequence>
<keyword evidence="3" id="KW-1185">Reference proteome</keyword>
<name>A0A3N2BBL7_9MICO</name>
<dbReference type="Pfam" id="PF11335">
    <property type="entry name" value="DUF3137"/>
    <property type="match status" value="1"/>
</dbReference>
<keyword evidence="1" id="KW-0472">Membrane</keyword>
<evidence type="ECO:0008006" key="4">
    <source>
        <dbReference type="Google" id="ProtNLM"/>
    </source>
</evidence>
<accession>A0A3N2BBL7</accession>
<dbReference type="OrthoDB" id="3429251at2"/>
<feature type="transmembrane region" description="Helical" evidence="1">
    <location>
        <begin position="6"/>
        <end position="34"/>
    </location>
</feature>
<evidence type="ECO:0000256" key="1">
    <source>
        <dbReference type="SAM" id="Phobius"/>
    </source>
</evidence>
<evidence type="ECO:0000313" key="3">
    <source>
        <dbReference type="Proteomes" id="UP000280668"/>
    </source>
</evidence>
<reference evidence="2 3" key="1">
    <citation type="submission" date="2018-11" db="EMBL/GenBank/DDBJ databases">
        <title>Sequencing the genomes of 1000 actinobacteria strains.</title>
        <authorList>
            <person name="Klenk H.-P."/>
        </authorList>
    </citation>
    <scope>NUCLEOTIDE SEQUENCE [LARGE SCALE GENOMIC DNA]</scope>
    <source>
        <strain evidence="2 3">DSM 11294</strain>
    </source>
</reference>
<protein>
    <recommendedName>
        <fullName evidence="4">DUF3137 domain-containing protein</fullName>
    </recommendedName>
</protein>
<dbReference type="AlphaFoldDB" id="A0A3N2BBL7"/>
<organism evidence="2 3">
    <name type="scientific">Bogoriella caseilytica</name>
    <dbReference type="NCBI Taxonomy" id="56055"/>
    <lineage>
        <taxon>Bacteria</taxon>
        <taxon>Bacillati</taxon>
        <taxon>Actinomycetota</taxon>
        <taxon>Actinomycetes</taxon>
        <taxon>Micrococcales</taxon>
        <taxon>Bogoriellaceae</taxon>
        <taxon>Bogoriella</taxon>
    </lineage>
</organism>
<comment type="caution">
    <text evidence="2">The sequence shown here is derived from an EMBL/GenBank/DDBJ whole genome shotgun (WGS) entry which is preliminary data.</text>
</comment>
<dbReference type="InterPro" id="IPR021484">
    <property type="entry name" value="DUF3137"/>
</dbReference>
<gene>
    <name evidence="2" type="ORF">EDD31_1014</name>
</gene>
<evidence type="ECO:0000313" key="2">
    <source>
        <dbReference type="EMBL" id="ROR72656.1"/>
    </source>
</evidence>
<keyword evidence="1" id="KW-1133">Transmembrane helix</keyword>
<keyword evidence="1" id="KW-0812">Transmembrane</keyword>
<dbReference type="RefSeq" id="WP_123303191.1">
    <property type="nucleotide sequence ID" value="NZ_RKHK01000001.1"/>
</dbReference>
<dbReference type="Proteomes" id="UP000280668">
    <property type="component" value="Unassembled WGS sequence"/>
</dbReference>
<proteinExistence type="predicted"/>